<evidence type="ECO:0000313" key="2">
    <source>
        <dbReference type="Proteomes" id="UP000006339"/>
    </source>
</evidence>
<organism evidence="1 2">
    <name type="scientific">Leptospira kirschneri str. 200802841</name>
    <dbReference type="NCBI Taxonomy" id="1193047"/>
    <lineage>
        <taxon>Bacteria</taxon>
        <taxon>Pseudomonadati</taxon>
        <taxon>Spirochaetota</taxon>
        <taxon>Spirochaetia</taxon>
        <taxon>Leptospirales</taxon>
        <taxon>Leptospiraceae</taxon>
        <taxon>Leptospira</taxon>
    </lineage>
</organism>
<name>A0A828Y1L2_9LEPT</name>
<dbReference type="AlphaFoldDB" id="A0A828Y1L2"/>
<reference evidence="1" key="1">
    <citation type="submission" date="2012-10" db="EMBL/GenBank/DDBJ databases">
        <authorList>
            <person name="Harkins D.M."/>
            <person name="Durkin A.S."/>
            <person name="Brinkac L.M."/>
            <person name="Selengut J.D."/>
            <person name="Sanka R."/>
            <person name="DePew J."/>
            <person name="Purushe J."/>
            <person name="Picardeau M."/>
            <person name="Werts C."/>
            <person name="Goarant C."/>
            <person name="Vinetz J.M."/>
            <person name="Sutton G.G."/>
            <person name="Nelson W.C."/>
            <person name="Fouts D.E."/>
        </authorList>
    </citation>
    <scope>NUCLEOTIDE SEQUENCE [LARGE SCALE GENOMIC DNA]</scope>
    <source>
        <strain evidence="1">200802841</strain>
    </source>
</reference>
<proteinExistence type="predicted"/>
<evidence type="ECO:0000313" key="1">
    <source>
        <dbReference type="EMBL" id="EKO50001.1"/>
    </source>
</evidence>
<protein>
    <submittedName>
        <fullName evidence="1">Uncharacterized protein</fullName>
    </submittedName>
</protein>
<dbReference type="Proteomes" id="UP000006339">
    <property type="component" value="Unassembled WGS sequence"/>
</dbReference>
<dbReference type="EMBL" id="AKWH02000071">
    <property type="protein sequence ID" value="EKO50001.1"/>
    <property type="molecule type" value="Genomic_DNA"/>
</dbReference>
<keyword evidence="2" id="KW-1185">Reference proteome</keyword>
<comment type="caution">
    <text evidence="1">The sequence shown here is derived from an EMBL/GenBank/DDBJ whole genome shotgun (WGS) entry which is preliminary data.</text>
</comment>
<gene>
    <name evidence="1" type="ORF">LEP1GSC131_2146</name>
</gene>
<accession>A0A828Y1L2</accession>
<sequence length="67" mass="8291">MRIYDSFLEKSWNLNFTDRFLKCGNYCESQFYERILKLWELILLENSFSAELTLKWDSNFKDDHKTR</sequence>